<proteinExistence type="inferred from homology"/>
<dbReference type="Pfam" id="PF14602">
    <property type="entry name" value="Hexapep_2"/>
    <property type="match status" value="2"/>
</dbReference>
<dbReference type="AlphaFoldDB" id="A0A833JDB6"/>
<evidence type="ECO:0000256" key="1">
    <source>
        <dbReference type="ARBA" id="ARBA00007274"/>
    </source>
</evidence>
<dbReference type="GO" id="GO:0005829">
    <property type="term" value="C:cytosol"/>
    <property type="evidence" value="ECO:0007669"/>
    <property type="project" value="TreeGrafter"/>
</dbReference>
<comment type="similarity">
    <text evidence="1">Belongs to the transferase hexapeptide repeat family.</text>
</comment>
<comment type="caution">
    <text evidence="3">The sequence shown here is derived from an EMBL/GenBank/DDBJ whole genome shotgun (WGS) entry which is preliminary data.</text>
</comment>
<accession>A0A833JDB6</accession>
<dbReference type="Proteomes" id="UP000442694">
    <property type="component" value="Unassembled WGS sequence"/>
</dbReference>
<dbReference type="InterPro" id="IPR051159">
    <property type="entry name" value="Hexapeptide_acetyltransf"/>
</dbReference>
<protein>
    <submittedName>
        <fullName evidence="3">Acyltransferase</fullName>
    </submittedName>
</protein>
<dbReference type="GO" id="GO:0008374">
    <property type="term" value="F:O-acyltransferase activity"/>
    <property type="evidence" value="ECO:0007669"/>
    <property type="project" value="TreeGrafter"/>
</dbReference>
<organism evidence="3 4">
    <name type="scientific">Fluviispira multicolorata</name>
    <dbReference type="NCBI Taxonomy" id="2654512"/>
    <lineage>
        <taxon>Bacteria</taxon>
        <taxon>Pseudomonadati</taxon>
        <taxon>Bdellovibrionota</taxon>
        <taxon>Oligoflexia</taxon>
        <taxon>Silvanigrellales</taxon>
        <taxon>Silvanigrellaceae</taxon>
        <taxon>Fluviispira</taxon>
    </lineage>
</organism>
<sequence>MDKYIEQHKKRLSYMPWIYYSLKPKQLQWAQAWQKEVQKKLMELETVKIGKDCFISPDAHIFAEIGRDIIIGNRVTIAANVVLHGPITIGDGVSLNTGVLIDGGAKGVFIGKNTRIASGVYIYAFNHATSPNRLIKEQPVISKGIHIGEDVWLSSNVGVTDGNNIGSYSIVGMGAVVTHDVPEWAVVAGVPAKIIGDRRISKDVFKANNKSAPNTD</sequence>
<dbReference type="RefSeq" id="WP_152213928.1">
    <property type="nucleotide sequence ID" value="NZ_WFLN01000010.1"/>
</dbReference>
<dbReference type="EMBL" id="WFLN01000010">
    <property type="protein sequence ID" value="KAB8028107.1"/>
    <property type="molecule type" value="Genomic_DNA"/>
</dbReference>
<dbReference type="PANTHER" id="PTHR23416:SF23">
    <property type="entry name" value="ACETYLTRANSFERASE C18B11.09C-RELATED"/>
    <property type="match status" value="1"/>
</dbReference>
<evidence type="ECO:0000313" key="4">
    <source>
        <dbReference type="Proteomes" id="UP000442694"/>
    </source>
</evidence>
<keyword evidence="2 3" id="KW-0808">Transferase</keyword>
<dbReference type="PANTHER" id="PTHR23416">
    <property type="entry name" value="SIALIC ACID SYNTHASE-RELATED"/>
    <property type="match status" value="1"/>
</dbReference>
<gene>
    <name evidence="3" type="ORF">GCL57_13735</name>
</gene>
<reference evidence="3 4" key="1">
    <citation type="submission" date="2019-10" db="EMBL/GenBank/DDBJ databases">
        <title>New genus of Silvanigrellaceae.</title>
        <authorList>
            <person name="Pitt A."/>
            <person name="Hahn M.W."/>
        </authorList>
    </citation>
    <scope>NUCLEOTIDE SEQUENCE [LARGE SCALE GENOMIC DNA]</scope>
    <source>
        <strain evidence="3 4">33A1-SZDP</strain>
    </source>
</reference>
<dbReference type="InterPro" id="IPR011004">
    <property type="entry name" value="Trimer_LpxA-like_sf"/>
</dbReference>
<evidence type="ECO:0000256" key="2">
    <source>
        <dbReference type="ARBA" id="ARBA00022679"/>
    </source>
</evidence>
<name>A0A833JDB6_9BACT</name>
<dbReference type="SUPFAM" id="SSF51161">
    <property type="entry name" value="Trimeric LpxA-like enzymes"/>
    <property type="match status" value="1"/>
</dbReference>
<dbReference type="InterPro" id="IPR001451">
    <property type="entry name" value="Hexapep"/>
</dbReference>
<dbReference type="Gene3D" id="2.160.10.10">
    <property type="entry name" value="Hexapeptide repeat proteins"/>
    <property type="match status" value="2"/>
</dbReference>
<dbReference type="CDD" id="cd04647">
    <property type="entry name" value="LbH_MAT_like"/>
    <property type="match status" value="1"/>
</dbReference>
<keyword evidence="3" id="KW-0012">Acyltransferase</keyword>
<evidence type="ECO:0000313" key="3">
    <source>
        <dbReference type="EMBL" id="KAB8028107.1"/>
    </source>
</evidence>
<keyword evidence="4" id="KW-1185">Reference proteome</keyword>